<feature type="compositionally biased region" description="Basic and acidic residues" evidence="1">
    <location>
        <begin position="67"/>
        <end position="81"/>
    </location>
</feature>
<dbReference type="PANTHER" id="PTHR34072:SF59">
    <property type="entry name" value="CCHC-TYPE INTEGRASE"/>
    <property type="match status" value="1"/>
</dbReference>
<dbReference type="Pfam" id="PF08284">
    <property type="entry name" value="RVP_2"/>
    <property type="match status" value="1"/>
</dbReference>
<evidence type="ECO:0000313" key="3">
    <source>
        <dbReference type="EMBL" id="KAA3480775.1"/>
    </source>
</evidence>
<dbReference type="AlphaFoldDB" id="A0A5B6WI39"/>
<name>A0A5B6WI39_9ROSI</name>
<sequence length="713" mass="80925">MSVTEYEREFVRSSQYARECVSTEDTMCKCFIEGLNEDIKLLVGILDINDFVVLVERACKAEDLSKEKKKANSEARDERKRLMSKSSQPSTKRFRDASNRSNTSFGHSSRDRARQSVGPRTQAQIESSLSSVKNNKLECRHCGRRHIGECWGNVRPGNTTARGTRPRNTENMSGSQRGTTDTVVRSKARAPARAYAIRAREEASSPDAITGTFTLFDTNLIALIDLGSTHSYVRVNLLSSKAIPVESTEFVIRVPNPLGKCILVDNVCKNCPLSIDLRSQNGEMVRIESNHLNGLPAVISSMKALNYVKEGCEAYLAYVIDTKMIEKKVESVPVVGEFPDVFPEELPGLHLIRETLREKQLYAKFDNCEFWLHEVGILGHIVSAVRIRVDPRYYRQFVKGFSMIATSLTKLLQKDVKFEWSGKCQQSFEQLKVLLIEAPVLVQPESGKEFIVYSDVSLNGLGCVLMQEGKVIAYASRQLKPHEKNYPTHNLELAAIVFELKKELNLRQRRGLELQKDYKLVIDYHPGKANVVADALSRKSLCALRAMSTQIDLCDNGSMLAKLKITRVPLSIVSDRDSGFTSRFWKKLQEALGTKLHFNTAFHPQTDGQSERVIQVLEDMLRCCILEFESTWEKRLSLIEFAYNNNYQSSIKMAPYEALYGRKCRIHCIGLRSDPSHVITPNEVEIQLDLSYSEEPIRILAREIKELRKKEYL</sequence>
<evidence type="ECO:0000256" key="1">
    <source>
        <dbReference type="SAM" id="MobiDB-lite"/>
    </source>
</evidence>
<dbReference type="GO" id="GO:0003676">
    <property type="term" value="F:nucleic acid binding"/>
    <property type="evidence" value="ECO:0007669"/>
    <property type="project" value="InterPro"/>
</dbReference>
<evidence type="ECO:0000313" key="4">
    <source>
        <dbReference type="Proteomes" id="UP000325315"/>
    </source>
</evidence>
<dbReference type="InterPro" id="IPR041577">
    <property type="entry name" value="RT_RNaseH_2"/>
</dbReference>
<protein>
    <submittedName>
        <fullName evidence="3">Retrovirus-related Pol polyprotein from transposon 17.6</fullName>
    </submittedName>
</protein>
<reference evidence="4" key="1">
    <citation type="journal article" date="2019" name="Plant Biotechnol. J.">
        <title>Genome sequencing of the Australian wild diploid species Gossypium australe highlights disease resistance and delayed gland morphogenesis.</title>
        <authorList>
            <person name="Cai Y."/>
            <person name="Cai X."/>
            <person name="Wang Q."/>
            <person name="Wang P."/>
            <person name="Zhang Y."/>
            <person name="Cai C."/>
            <person name="Xu Y."/>
            <person name="Wang K."/>
            <person name="Zhou Z."/>
            <person name="Wang C."/>
            <person name="Geng S."/>
            <person name="Li B."/>
            <person name="Dong Q."/>
            <person name="Hou Y."/>
            <person name="Wang H."/>
            <person name="Ai P."/>
            <person name="Liu Z."/>
            <person name="Yi F."/>
            <person name="Sun M."/>
            <person name="An G."/>
            <person name="Cheng J."/>
            <person name="Zhang Y."/>
            <person name="Shi Q."/>
            <person name="Xie Y."/>
            <person name="Shi X."/>
            <person name="Chang Y."/>
            <person name="Huang F."/>
            <person name="Chen Y."/>
            <person name="Hong S."/>
            <person name="Mi L."/>
            <person name="Sun Q."/>
            <person name="Zhang L."/>
            <person name="Zhou B."/>
            <person name="Peng R."/>
            <person name="Zhang X."/>
            <person name="Liu F."/>
        </authorList>
    </citation>
    <scope>NUCLEOTIDE SEQUENCE [LARGE SCALE GENOMIC DNA]</scope>
    <source>
        <strain evidence="4">cv. PA1801</strain>
    </source>
</reference>
<dbReference type="Pfam" id="PF17919">
    <property type="entry name" value="RT_RNaseH_2"/>
    <property type="match status" value="1"/>
</dbReference>
<proteinExistence type="predicted"/>
<feature type="compositionally biased region" description="Polar residues" evidence="1">
    <location>
        <begin position="118"/>
        <end position="129"/>
    </location>
</feature>
<feature type="compositionally biased region" description="Polar residues" evidence="1">
    <location>
        <begin position="169"/>
        <end position="183"/>
    </location>
</feature>
<dbReference type="InterPro" id="IPR001584">
    <property type="entry name" value="Integrase_cat-core"/>
</dbReference>
<dbReference type="InterPro" id="IPR043128">
    <property type="entry name" value="Rev_trsase/Diguanyl_cyclase"/>
</dbReference>
<dbReference type="OrthoDB" id="1723377at2759"/>
<dbReference type="SUPFAM" id="SSF53098">
    <property type="entry name" value="Ribonuclease H-like"/>
    <property type="match status" value="1"/>
</dbReference>
<dbReference type="Gene3D" id="3.30.420.10">
    <property type="entry name" value="Ribonuclease H-like superfamily/Ribonuclease H"/>
    <property type="match status" value="1"/>
</dbReference>
<dbReference type="Proteomes" id="UP000325315">
    <property type="component" value="Unassembled WGS sequence"/>
</dbReference>
<feature type="region of interest" description="Disordered" evidence="1">
    <location>
        <begin position="67"/>
        <end position="129"/>
    </location>
</feature>
<accession>A0A5B6WI39</accession>
<dbReference type="Gene3D" id="3.30.70.270">
    <property type="match status" value="1"/>
</dbReference>
<comment type="caution">
    <text evidence="3">The sequence shown here is derived from an EMBL/GenBank/DDBJ whole genome shotgun (WGS) entry which is preliminary data.</text>
</comment>
<evidence type="ECO:0000259" key="2">
    <source>
        <dbReference type="PROSITE" id="PS50994"/>
    </source>
</evidence>
<dbReference type="SUPFAM" id="SSF56672">
    <property type="entry name" value="DNA/RNA polymerases"/>
    <property type="match status" value="1"/>
</dbReference>
<keyword evidence="4" id="KW-1185">Reference proteome</keyword>
<dbReference type="CDD" id="cd09274">
    <property type="entry name" value="RNase_HI_RT_Ty3"/>
    <property type="match status" value="1"/>
</dbReference>
<feature type="domain" description="Integrase catalytic" evidence="2">
    <location>
        <begin position="506"/>
        <end position="663"/>
    </location>
</feature>
<dbReference type="PANTHER" id="PTHR34072">
    <property type="entry name" value="ENZYMATIC POLYPROTEIN-RELATED"/>
    <property type="match status" value="1"/>
</dbReference>
<organism evidence="3 4">
    <name type="scientific">Gossypium australe</name>
    <dbReference type="NCBI Taxonomy" id="47621"/>
    <lineage>
        <taxon>Eukaryota</taxon>
        <taxon>Viridiplantae</taxon>
        <taxon>Streptophyta</taxon>
        <taxon>Embryophyta</taxon>
        <taxon>Tracheophyta</taxon>
        <taxon>Spermatophyta</taxon>
        <taxon>Magnoliopsida</taxon>
        <taxon>eudicotyledons</taxon>
        <taxon>Gunneridae</taxon>
        <taxon>Pentapetalae</taxon>
        <taxon>rosids</taxon>
        <taxon>malvids</taxon>
        <taxon>Malvales</taxon>
        <taxon>Malvaceae</taxon>
        <taxon>Malvoideae</taxon>
        <taxon>Gossypium</taxon>
    </lineage>
</organism>
<dbReference type="PROSITE" id="PS50994">
    <property type="entry name" value="INTEGRASE"/>
    <property type="match status" value="1"/>
</dbReference>
<dbReference type="EMBL" id="SMMG02000003">
    <property type="protein sequence ID" value="KAA3480775.1"/>
    <property type="molecule type" value="Genomic_DNA"/>
</dbReference>
<feature type="region of interest" description="Disordered" evidence="1">
    <location>
        <begin position="158"/>
        <end position="187"/>
    </location>
</feature>
<gene>
    <name evidence="3" type="ORF">EPI10_021189</name>
</gene>
<dbReference type="GO" id="GO:0015074">
    <property type="term" value="P:DNA integration"/>
    <property type="evidence" value="ECO:0007669"/>
    <property type="project" value="InterPro"/>
</dbReference>
<dbReference type="InterPro" id="IPR012337">
    <property type="entry name" value="RNaseH-like_sf"/>
</dbReference>
<dbReference type="InterPro" id="IPR043502">
    <property type="entry name" value="DNA/RNA_pol_sf"/>
</dbReference>
<dbReference type="InterPro" id="IPR036397">
    <property type="entry name" value="RNaseH_sf"/>
</dbReference>